<protein>
    <recommendedName>
        <fullName evidence="2">Minor tail protein</fullName>
    </recommendedName>
</protein>
<accession>A0A8S5UWX3</accession>
<dbReference type="EMBL" id="BK016158">
    <property type="protein sequence ID" value="DAF98983.1"/>
    <property type="molecule type" value="Genomic_DNA"/>
</dbReference>
<evidence type="ECO:0008006" key="2">
    <source>
        <dbReference type="Google" id="ProtNLM"/>
    </source>
</evidence>
<reference evidence="1" key="1">
    <citation type="journal article" date="2021" name="Proc. Natl. Acad. Sci. U.S.A.">
        <title>A Catalog of Tens of Thousands of Viruses from Human Metagenomes Reveals Hidden Associations with Chronic Diseases.</title>
        <authorList>
            <person name="Tisza M.J."/>
            <person name="Buck C.B."/>
        </authorList>
    </citation>
    <scope>NUCLEOTIDE SEQUENCE</scope>
    <source>
        <strain evidence="1">CtEP635</strain>
    </source>
</reference>
<evidence type="ECO:0000313" key="1">
    <source>
        <dbReference type="EMBL" id="DAF98983.1"/>
    </source>
</evidence>
<sequence length="345" mass="36992">MSLTGHRKAFFDVILLDGDEQEKGRLDGVTGGEVTMNAGTRLRTSGSLTIIDRGQNVDWARDRVKIVYRLASGESWPLGVFLFASPKRAYGAGARTLTVDLLSKLSLLDGDCFVAAYQTVPANHPLVHVRHLLTGVGPVDLTDGGPMLSSSMVWDAGTPKLTAINDILQAIGFWALTVTPAGAFQVAPYVEPARRARVWEFKEGDKAIHSAEFTREQDLAEIPNRYIVVGQGNGHEAGAVGFAENRDPASASSFPARGRWVSKVETGAQVANQDIANSLARRRLQAASAAIGKLEIAHLPLPLVPNDLVAYQTGDVSVLATVQSTTLRLEATALQSTTLREVATL</sequence>
<organism evidence="1">
    <name type="scientific">Siphoviridae sp. ctEP635</name>
    <dbReference type="NCBI Taxonomy" id="2825396"/>
    <lineage>
        <taxon>Viruses</taxon>
        <taxon>Duplodnaviria</taxon>
        <taxon>Heunggongvirae</taxon>
        <taxon>Uroviricota</taxon>
        <taxon>Caudoviricetes</taxon>
    </lineage>
</organism>
<name>A0A8S5UWX3_9CAUD</name>
<proteinExistence type="predicted"/>